<evidence type="ECO:0000256" key="12">
    <source>
        <dbReference type="ARBA" id="ARBA00023136"/>
    </source>
</evidence>
<protein>
    <submittedName>
        <fullName evidence="16">Diacylglycerol kinase family protein</fullName>
        <ecNumber evidence="16">2.7.1.-</ecNumber>
    </submittedName>
</protein>
<evidence type="ECO:0000256" key="3">
    <source>
        <dbReference type="ARBA" id="ARBA00022475"/>
    </source>
</evidence>
<dbReference type="CDD" id="cd14265">
    <property type="entry name" value="UDPK_IM_like"/>
    <property type="match status" value="1"/>
</dbReference>
<evidence type="ECO:0000256" key="7">
    <source>
        <dbReference type="ARBA" id="ARBA00022741"/>
    </source>
</evidence>
<keyword evidence="17" id="KW-1185">Reference proteome</keyword>
<dbReference type="InterPro" id="IPR033717">
    <property type="entry name" value="UDPK"/>
</dbReference>
<comment type="similarity">
    <text evidence="2">Belongs to the bacterial diacylglycerol kinase family.</text>
</comment>
<keyword evidence="3" id="KW-1003">Cell membrane</keyword>
<evidence type="ECO:0000256" key="11">
    <source>
        <dbReference type="ARBA" id="ARBA00023098"/>
    </source>
</evidence>
<evidence type="ECO:0000256" key="10">
    <source>
        <dbReference type="ARBA" id="ARBA00022989"/>
    </source>
</evidence>
<evidence type="ECO:0000256" key="14">
    <source>
        <dbReference type="ARBA" id="ARBA00023264"/>
    </source>
</evidence>
<dbReference type="InterPro" id="IPR000829">
    <property type="entry name" value="DAGK"/>
</dbReference>
<evidence type="ECO:0000256" key="2">
    <source>
        <dbReference type="ARBA" id="ARBA00005967"/>
    </source>
</evidence>
<feature type="transmembrane region" description="Helical" evidence="15">
    <location>
        <begin position="29"/>
        <end position="48"/>
    </location>
</feature>
<dbReference type="PANTHER" id="PTHR34299">
    <property type="entry name" value="DIACYLGLYCEROL KINASE"/>
    <property type="match status" value="1"/>
</dbReference>
<evidence type="ECO:0000256" key="8">
    <source>
        <dbReference type="ARBA" id="ARBA00022777"/>
    </source>
</evidence>
<keyword evidence="13" id="KW-0594">Phospholipid biosynthesis</keyword>
<keyword evidence="7" id="KW-0547">Nucleotide-binding</keyword>
<keyword evidence="10 15" id="KW-1133">Transmembrane helix</keyword>
<evidence type="ECO:0000256" key="1">
    <source>
        <dbReference type="ARBA" id="ARBA00004651"/>
    </source>
</evidence>
<dbReference type="GO" id="GO:0016301">
    <property type="term" value="F:kinase activity"/>
    <property type="evidence" value="ECO:0007669"/>
    <property type="project" value="UniProtKB-KW"/>
</dbReference>
<dbReference type="InterPro" id="IPR036945">
    <property type="entry name" value="DAGK_sf"/>
</dbReference>
<name>A0ABT6Y5M6_9BACT</name>
<dbReference type="EMBL" id="JASHIF010000004">
    <property type="protein sequence ID" value="MDI9858865.1"/>
    <property type="molecule type" value="Genomic_DNA"/>
</dbReference>
<dbReference type="Pfam" id="PF01219">
    <property type="entry name" value="DAGK_prokar"/>
    <property type="match status" value="1"/>
</dbReference>
<organism evidence="16 17">
    <name type="scientific">Flectobacillus roseus</name>
    <dbReference type="NCBI Taxonomy" id="502259"/>
    <lineage>
        <taxon>Bacteria</taxon>
        <taxon>Pseudomonadati</taxon>
        <taxon>Bacteroidota</taxon>
        <taxon>Cytophagia</taxon>
        <taxon>Cytophagales</taxon>
        <taxon>Flectobacillaceae</taxon>
        <taxon>Flectobacillus</taxon>
    </lineage>
</organism>
<evidence type="ECO:0000256" key="9">
    <source>
        <dbReference type="ARBA" id="ARBA00022840"/>
    </source>
</evidence>
<keyword evidence="8 16" id="KW-0418">Kinase</keyword>
<proteinExistence type="inferred from homology"/>
<keyword evidence="14" id="KW-1208">Phospholipid metabolism</keyword>
<keyword evidence="12 15" id="KW-0472">Membrane</keyword>
<sequence length="124" mass="13848">MIQFLKFFKSLTYAFQGLGMLLKENNFRIHLLIFGFGLLFGWFFDISITEWLFVVLGNGLAIASEGFNSAIEAVVDLASPDFHPLAKKAKDIAAGSVWITAMASMICHIIIFLPKIITFIESLI</sequence>
<dbReference type="RefSeq" id="WP_283343955.1">
    <property type="nucleotide sequence ID" value="NZ_JASHIF010000004.1"/>
</dbReference>
<dbReference type="Proteomes" id="UP001236507">
    <property type="component" value="Unassembled WGS sequence"/>
</dbReference>
<evidence type="ECO:0000313" key="17">
    <source>
        <dbReference type="Proteomes" id="UP001236507"/>
    </source>
</evidence>
<evidence type="ECO:0000256" key="13">
    <source>
        <dbReference type="ARBA" id="ARBA00023209"/>
    </source>
</evidence>
<keyword evidence="11" id="KW-0443">Lipid metabolism</keyword>
<reference evidence="16 17" key="1">
    <citation type="submission" date="2023-05" db="EMBL/GenBank/DDBJ databases">
        <title>Novel species of genus Flectobacillus isolated from stream in China.</title>
        <authorList>
            <person name="Lu H."/>
        </authorList>
    </citation>
    <scope>NUCLEOTIDE SEQUENCE [LARGE SCALE GENOMIC DNA]</scope>
    <source>
        <strain evidence="16 17">KCTC 42575</strain>
    </source>
</reference>
<dbReference type="Gene3D" id="1.10.287.3610">
    <property type="match status" value="1"/>
</dbReference>
<keyword evidence="4" id="KW-0444">Lipid biosynthesis</keyword>
<accession>A0ABT6Y5M6</accession>
<evidence type="ECO:0000256" key="15">
    <source>
        <dbReference type="SAM" id="Phobius"/>
    </source>
</evidence>
<keyword evidence="9" id="KW-0067">ATP-binding</keyword>
<dbReference type="PANTHER" id="PTHR34299:SF1">
    <property type="entry name" value="DIACYLGLYCEROL KINASE"/>
    <property type="match status" value="1"/>
</dbReference>
<keyword evidence="6 15" id="KW-0812">Transmembrane</keyword>
<evidence type="ECO:0000313" key="16">
    <source>
        <dbReference type="EMBL" id="MDI9858865.1"/>
    </source>
</evidence>
<evidence type="ECO:0000256" key="6">
    <source>
        <dbReference type="ARBA" id="ARBA00022692"/>
    </source>
</evidence>
<evidence type="ECO:0000256" key="4">
    <source>
        <dbReference type="ARBA" id="ARBA00022516"/>
    </source>
</evidence>
<gene>
    <name evidence="16" type="ORF">QM524_06580</name>
</gene>
<comment type="subcellular location">
    <subcellularLocation>
        <location evidence="1">Cell membrane</location>
        <topology evidence="1">Multi-pass membrane protein</topology>
    </subcellularLocation>
</comment>
<comment type="caution">
    <text evidence="16">The sequence shown here is derived from an EMBL/GenBank/DDBJ whole genome shotgun (WGS) entry which is preliminary data.</text>
</comment>
<evidence type="ECO:0000256" key="5">
    <source>
        <dbReference type="ARBA" id="ARBA00022679"/>
    </source>
</evidence>
<keyword evidence="5 16" id="KW-0808">Transferase</keyword>
<dbReference type="EC" id="2.7.1.-" evidence="16"/>
<feature type="transmembrane region" description="Helical" evidence="15">
    <location>
        <begin position="92"/>
        <end position="113"/>
    </location>
</feature>